<dbReference type="RefSeq" id="WP_343807761.1">
    <property type="nucleotide sequence ID" value="NZ_BAAADE010000011.1"/>
</dbReference>
<dbReference type="Gene3D" id="1.10.10.10">
    <property type="entry name" value="Winged helix-like DNA-binding domain superfamily/Winged helix DNA-binding domain"/>
    <property type="match status" value="1"/>
</dbReference>
<protein>
    <submittedName>
        <fullName evidence="6">IclR family transcriptional regulator</fullName>
    </submittedName>
</protein>
<dbReference type="SUPFAM" id="SSF46785">
    <property type="entry name" value="Winged helix' DNA-binding domain"/>
    <property type="match status" value="1"/>
</dbReference>
<keyword evidence="1" id="KW-0805">Transcription regulation</keyword>
<keyword evidence="7" id="KW-1185">Reference proteome</keyword>
<name>A0ABN1GL63_9HYPH</name>
<dbReference type="InterPro" id="IPR036388">
    <property type="entry name" value="WH-like_DNA-bd_sf"/>
</dbReference>
<dbReference type="PROSITE" id="PS51078">
    <property type="entry name" value="ICLR_ED"/>
    <property type="match status" value="1"/>
</dbReference>
<proteinExistence type="predicted"/>
<dbReference type="InterPro" id="IPR050707">
    <property type="entry name" value="HTH_MetabolicPath_Reg"/>
</dbReference>
<dbReference type="InterPro" id="IPR014757">
    <property type="entry name" value="Tscrpt_reg_IclR_C"/>
</dbReference>
<dbReference type="Proteomes" id="UP001424441">
    <property type="component" value="Unassembled WGS sequence"/>
</dbReference>
<dbReference type="EMBL" id="BAAADE010000011">
    <property type="protein sequence ID" value="GAA0613781.1"/>
    <property type="molecule type" value="Genomic_DNA"/>
</dbReference>
<evidence type="ECO:0000256" key="3">
    <source>
        <dbReference type="ARBA" id="ARBA00023163"/>
    </source>
</evidence>
<dbReference type="Gene3D" id="3.30.450.40">
    <property type="match status" value="1"/>
</dbReference>
<evidence type="ECO:0000313" key="6">
    <source>
        <dbReference type="EMBL" id="GAA0613781.1"/>
    </source>
</evidence>
<reference evidence="6 7" key="1">
    <citation type="journal article" date="2019" name="Int. J. Syst. Evol. Microbiol.">
        <title>The Global Catalogue of Microorganisms (GCM) 10K type strain sequencing project: providing services to taxonomists for standard genome sequencing and annotation.</title>
        <authorList>
            <consortium name="The Broad Institute Genomics Platform"/>
            <consortium name="The Broad Institute Genome Sequencing Center for Infectious Disease"/>
            <person name="Wu L."/>
            <person name="Ma J."/>
        </authorList>
    </citation>
    <scope>NUCLEOTIDE SEQUENCE [LARGE SCALE GENOMIC DNA]</scope>
    <source>
        <strain evidence="6 7">JCM 15115</strain>
    </source>
</reference>
<organism evidence="6 7">
    <name type="scientific">Paenochrobactrum glaciei</name>
    <dbReference type="NCBI Taxonomy" id="486407"/>
    <lineage>
        <taxon>Bacteria</taxon>
        <taxon>Pseudomonadati</taxon>
        <taxon>Pseudomonadota</taxon>
        <taxon>Alphaproteobacteria</taxon>
        <taxon>Hyphomicrobiales</taxon>
        <taxon>Brucellaceae</taxon>
        <taxon>Paenochrobactrum</taxon>
    </lineage>
</organism>
<dbReference type="SUPFAM" id="SSF55781">
    <property type="entry name" value="GAF domain-like"/>
    <property type="match status" value="1"/>
</dbReference>
<dbReference type="PROSITE" id="PS51077">
    <property type="entry name" value="HTH_ICLR"/>
    <property type="match status" value="1"/>
</dbReference>
<feature type="domain" description="IclR-ED" evidence="5">
    <location>
        <begin position="85"/>
        <end position="270"/>
    </location>
</feature>
<dbReference type="Pfam" id="PF01614">
    <property type="entry name" value="IclR_C"/>
    <property type="match status" value="1"/>
</dbReference>
<evidence type="ECO:0000259" key="4">
    <source>
        <dbReference type="PROSITE" id="PS51077"/>
    </source>
</evidence>
<sequence>MTDSSAQSATTAEEQDSDLYLVPPVLRAITVLRYIAAGNPCRNLSSTAKKLSINRTTLIRIIHTLMRERLIEEIAPGAGYQLGAGLIVLAAGAISNRDVVRIAKPVLAELSKQLNLSAHLGILDERDVVYMIRETPNTHLVSNVREGSRLPAHATTMGRVLLSHLTGDELRHLYRDIDMETFTSQTPSTLEELIGQLAIELNDGIVWNISTFEAGIGSCACAVYDHTGTVIAAINVTGPDAYFKIDEDALKNIELQMRKAADLISAELGYAKTT</sequence>
<dbReference type="InterPro" id="IPR029016">
    <property type="entry name" value="GAF-like_dom_sf"/>
</dbReference>
<evidence type="ECO:0000256" key="1">
    <source>
        <dbReference type="ARBA" id="ARBA00023015"/>
    </source>
</evidence>
<dbReference type="InterPro" id="IPR005471">
    <property type="entry name" value="Tscrpt_reg_IclR_N"/>
</dbReference>
<evidence type="ECO:0000313" key="7">
    <source>
        <dbReference type="Proteomes" id="UP001424441"/>
    </source>
</evidence>
<accession>A0ABN1GL63</accession>
<dbReference type="PANTHER" id="PTHR30136">
    <property type="entry name" value="HELIX-TURN-HELIX TRANSCRIPTIONAL REGULATOR, ICLR FAMILY"/>
    <property type="match status" value="1"/>
</dbReference>
<dbReference type="SMART" id="SM00346">
    <property type="entry name" value="HTH_ICLR"/>
    <property type="match status" value="1"/>
</dbReference>
<dbReference type="InterPro" id="IPR036390">
    <property type="entry name" value="WH_DNA-bd_sf"/>
</dbReference>
<evidence type="ECO:0000256" key="2">
    <source>
        <dbReference type="ARBA" id="ARBA00023125"/>
    </source>
</evidence>
<comment type="caution">
    <text evidence="6">The sequence shown here is derived from an EMBL/GenBank/DDBJ whole genome shotgun (WGS) entry which is preliminary data.</text>
</comment>
<keyword evidence="3" id="KW-0804">Transcription</keyword>
<dbReference type="PANTHER" id="PTHR30136:SF35">
    <property type="entry name" value="HTH-TYPE TRANSCRIPTIONAL REGULATOR RV1719"/>
    <property type="match status" value="1"/>
</dbReference>
<keyword evidence="2" id="KW-0238">DNA-binding</keyword>
<feature type="domain" description="HTH iclR-type" evidence="4">
    <location>
        <begin position="22"/>
        <end position="84"/>
    </location>
</feature>
<dbReference type="Pfam" id="PF09339">
    <property type="entry name" value="HTH_IclR"/>
    <property type="match status" value="1"/>
</dbReference>
<gene>
    <name evidence="6" type="ORF">GCM10008943_31370</name>
</gene>
<evidence type="ECO:0000259" key="5">
    <source>
        <dbReference type="PROSITE" id="PS51078"/>
    </source>
</evidence>